<dbReference type="NCBIfam" id="TIGR01727">
    <property type="entry name" value="oligo_HPY"/>
    <property type="match status" value="1"/>
</dbReference>
<evidence type="ECO:0000256" key="2">
    <source>
        <dbReference type="ARBA" id="ARBA00005417"/>
    </source>
</evidence>
<dbReference type="CDD" id="cd03257">
    <property type="entry name" value="ABC_NikE_OppD_transporters"/>
    <property type="match status" value="1"/>
</dbReference>
<dbReference type="SUPFAM" id="SSF52540">
    <property type="entry name" value="P-loop containing nucleoside triphosphate hydrolases"/>
    <property type="match status" value="1"/>
</dbReference>
<accession>A0ABS9L9S2</accession>
<dbReference type="PANTHER" id="PTHR43297:SF2">
    <property type="entry name" value="DIPEPTIDE TRANSPORT ATP-BINDING PROTEIN DPPD"/>
    <property type="match status" value="1"/>
</dbReference>
<comment type="subcellular location">
    <subcellularLocation>
        <location evidence="1">Cell membrane</location>
        <topology evidence="1">Peripheral membrane protein</topology>
    </subcellularLocation>
</comment>
<keyword evidence="4" id="KW-1003">Cell membrane</keyword>
<keyword evidence="6 9" id="KW-0067">ATP-binding</keyword>
<dbReference type="Pfam" id="PF00005">
    <property type="entry name" value="ABC_tran"/>
    <property type="match status" value="1"/>
</dbReference>
<dbReference type="EMBL" id="JAKLTQ010000013">
    <property type="protein sequence ID" value="MCG2623432.1"/>
    <property type="molecule type" value="Genomic_DNA"/>
</dbReference>
<evidence type="ECO:0000256" key="5">
    <source>
        <dbReference type="ARBA" id="ARBA00022741"/>
    </source>
</evidence>
<name>A0ABS9L9S2_9MICC</name>
<dbReference type="InterPro" id="IPR013563">
    <property type="entry name" value="Oligopep_ABC_C"/>
</dbReference>
<dbReference type="InterPro" id="IPR050388">
    <property type="entry name" value="ABC_Ni/Peptide_Import"/>
</dbReference>
<proteinExistence type="inferred from homology"/>
<dbReference type="SMART" id="SM00382">
    <property type="entry name" value="AAA"/>
    <property type="match status" value="1"/>
</dbReference>
<reference evidence="9" key="1">
    <citation type="submission" date="2022-01" db="EMBL/GenBank/DDBJ databases">
        <authorList>
            <person name="Jo J.-H."/>
            <person name="Im W.-T."/>
        </authorList>
    </citation>
    <scope>NUCLEOTIDE SEQUENCE</scope>
    <source>
        <strain evidence="9">I2-34</strain>
    </source>
</reference>
<evidence type="ECO:0000256" key="7">
    <source>
        <dbReference type="ARBA" id="ARBA00023136"/>
    </source>
</evidence>
<comment type="caution">
    <text evidence="9">The sequence shown here is derived from an EMBL/GenBank/DDBJ whole genome shotgun (WGS) entry which is preliminary data.</text>
</comment>
<keyword evidence="7" id="KW-0472">Membrane</keyword>
<dbReference type="PROSITE" id="PS00211">
    <property type="entry name" value="ABC_TRANSPORTER_1"/>
    <property type="match status" value="1"/>
</dbReference>
<gene>
    <name evidence="9" type="ORF">LVY72_16160</name>
</gene>
<evidence type="ECO:0000256" key="1">
    <source>
        <dbReference type="ARBA" id="ARBA00004202"/>
    </source>
</evidence>
<dbReference type="PANTHER" id="PTHR43297">
    <property type="entry name" value="OLIGOPEPTIDE TRANSPORT ATP-BINDING PROTEIN APPD"/>
    <property type="match status" value="1"/>
</dbReference>
<dbReference type="Pfam" id="PF08352">
    <property type="entry name" value="oligo_HPY"/>
    <property type="match status" value="1"/>
</dbReference>
<dbReference type="RefSeq" id="WP_237822735.1">
    <property type="nucleotide sequence ID" value="NZ_JAKLTQ010000013.1"/>
</dbReference>
<evidence type="ECO:0000313" key="9">
    <source>
        <dbReference type="EMBL" id="MCG2623432.1"/>
    </source>
</evidence>
<dbReference type="Gene3D" id="3.40.50.300">
    <property type="entry name" value="P-loop containing nucleotide triphosphate hydrolases"/>
    <property type="match status" value="1"/>
</dbReference>
<protein>
    <submittedName>
        <fullName evidence="9">ABC transporter ATP-binding protein</fullName>
    </submittedName>
</protein>
<evidence type="ECO:0000256" key="4">
    <source>
        <dbReference type="ARBA" id="ARBA00022475"/>
    </source>
</evidence>
<keyword evidence="5" id="KW-0547">Nucleotide-binding</keyword>
<feature type="domain" description="ABC transporter" evidence="8">
    <location>
        <begin position="26"/>
        <end position="275"/>
    </location>
</feature>
<comment type="similarity">
    <text evidence="2">Belongs to the ABC transporter superfamily.</text>
</comment>
<dbReference type="InterPro" id="IPR003593">
    <property type="entry name" value="AAA+_ATPase"/>
</dbReference>
<keyword evidence="3" id="KW-0813">Transport</keyword>
<evidence type="ECO:0000256" key="6">
    <source>
        <dbReference type="ARBA" id="ARBA00022840"/>
    </source>
</evidence>
<dbReference type="GO" id="GO:0005524">
    <property type="term" value="F:ATP binding"/>
    <property type="evidence" value="ECO:0007669"/>
    <property type="project" value="UniProtKB-KW"/>
</dbReference>
<evidence type="ECO:0000256" key="3">
    <source>
        <dbReference type="ARBA" id="ARBA00022448"/>
    </source>
</evidence>
<dbReference type="InterPro" id="IPR003439">
    <property type="entry name" value="ABC_transporter-like_ATP-bd"/>
</dbReference>
<evidence type="ECO:0000313" key="10">
    <source>
        <dbReference type="Proteomes" id="UP001165368"/>
    </source>
</evidence>
<dbReference type="InterPro" id="IPR027417">
    <property type="entry name" value="P-loop_NTPase"/>
</dbReference>
<sequence>MNVDNGAVLLQTSEPTQQPVKPLVSVKDLSVEFVTDHGWQRVINNVSLEIAPGKILGVVGESGSGKSVTSLAMMRLLPKQGSRIAGGSIEIDGEDIQSLDDKALSQMRGNRMAMIFQEPMTSLNPAYTIGEQIAETVRRHKRVSSKEAWKRAVESLDDVGIPNAAGRARRYPHEFSGGMRQRAMIAMAISCKPRVLIADEPTTALDVTIQAQILQLLRSMCEDLGLAMMFITHNMGVVADTCDDVAVMYAGEIVERAGIYEIFAQPKHPYTEGLLRAVPKLQGRSELASIPGTTPAPWDMPPGCRFQPRCPYAVPECAESPLPLRQIADRSSRCLRVGELDLKASK</sequence>
<organism evidence="9 10">
    <name type="scientific">Arthrobacter hankyongi</name>
    <dbReference type="NCBI Taxonomy" id="2904801"/>
    <lineage>
        <taxon>Bacteria</taxon>
        <taxon>Bacillati</taxon>
        <taxon>Actinomycetota</taxon>
        <taxon>Actinomycetes</taxon>
        <taxon>Micrococcales</taxon>
        <taxon>Micrococcaceae</taxon>
        <taxon>Arthrobacter</taxon>
    </lineage>
</organism>
<dbReference type="Proteomes" id="UP001165368">
    <property type="component" value="Unassembled WGS sequence"/>
</dbReference>
<keyword evidence="10" id="KW-1185">Reference proteome</keyword>
<dbReference type="InterPro" id="IPR017871">
    <property type="entry name" value="ABC_transporter-like_CS"/>
</dbReference>
<dbReference type="PROSITE" id="PS50893">
    <property type="entry name" value="ABC_TRANSPORTER_2"/>
    <property type="match status" value="1"/>
</dbReference>
<evidence type="ECO:0000259" key="8">
    <source>
        <dbReference type="PROSITE" id="PS50893"/>
    </source>
</evidence>